<evidence type="ECO:0000313" key="2">
    <source>
        <dbReference type="Proteomes" id="UP001167796"/>
    </source>
</evidence>
<dbReference type="RefSeq" id="WP_305012270.1">
    <property type="nucleotide sequence ID" value="NZ_JAUQSX010000007.1"/>
</dbReference>
<reference evidence="1" key="1">
    <citation type="submission" date="2023-07" db="EMBL/GenBank/DDBJ databases">
        <authorList>
            <person name="Kim M.K."/>
        </authorList>
    </citation>
    <scope>NUCLEOTIDE SEQUENCE</scope>
    <source>
        <strain evidence="1">M29</strain>
    </source>
</reference>
<evidence type="ECO:0000313" key="1">
    <source>
        <dbReference type="EMBL" id="MDO7847593.1"/>
    </source>
</evidence>
<proteinExistence type="predicted"/>
<protein>
    <submittedName>
        <fullName evidence="1">Uncharacterized protein</fullName>
    </submittedName>
</protein>
<dbReference type="EMBL" id="JAUQSX010000007">
    <property type="protein sequence ID" value="MDO7847593.1"/>
    <property type="molecule type" value="Genomic_DNA"/>
</dbReference>
<comment type="caution">
    <text evidence="1">The sequence shown here is derived from an EMBL/GenBank/DDBJ whole genome shotgun (WGS) entry which is preliminary data.</text>
</comment>
<name>A0ABT9ADG7_9BACT</name>
<gene>
    <name evidence="1" type="ORF">Q5H92_14580</name>
</gene>
<accession>A0ABT9ADG7</accession>
<sequence>MSQTNPEIVKAIHQVVDLGKTLEHIHLMGLQAHDYSNLEVLVGELTSILDNVGLAKYWVEFHNNVGQFTPIPEDPQPTLQE</sequence>
<dbReference type="Proteomes" id="UP001167796">
    <property type="component" value="Unassembled WGS sequence"/>
</dbReference>
<organism evidence="1 2">
    <name type="scientific">Hymenobacter mellowenesis</name>
    <dbReference type="NCBI Taxonomy" id="3063995"/>
    <lineage>
        <taxon>Bacteria</taxon>
        <taxon>Pseudomonadati</taxon>
        <taxon>Bacteroidota</taxon>
        <taxon>Cytophagia</taxon>
        <taxon>Cytophagales</taxon>
        <taxon>Hymenobacteraceae</taxon>
        <taxon>Hymenobacter</taxon>
    </lineage>
</organism>
<keyword evidence="2" id="KW-1185">Reference proteome</keyword>